<name>A0A6C0KS58_9ZZZZ</name>
<evidence type="ECO:0008006" key="2">
    <source>
        <dbReference type="Google" id="ProtNLM"/>
    </source>
</evidence>
<protein>
    <recommendedName>
        <fullName evidence="2">HNH domain-containing protein</fullName>
    </recommendedName>
</protein>
<proteinExistence type="predicted"/>
<sequence>MTSYNPPHYRDENIPETETDRLQQTLSTHLRNMDVKKTKIERIQIVKEILGKQNNTCAFGKNVGGKWCWNESKVNFTKPKNEKDGEYVELKYIKLQWGHIKPRCRKESQNINDLCLLCARCNNQIQTSRHLIQIEKELESKLLHIKQFLQEKTSAAEM</sequence>
<evidence type="ECO:0000313" key="1">
    <source>
        <dbReference type="EMBL" id="QHU20031.1"/>
    </source>
</evidence>
<accession>A0A6C0KS58</accession>
<organism evidence="1">
    <name type="scientific">viral metagenome</name>
    <dbReference type="NCBI Taxonomy" id="1070528"/>
    <lineage>
        <taxon>unclassified sequences</taxon>
        <taxon>metagenomes</taxon>
        <taxon>organismal metagenomes</taxon>
    </lineage>
</organism>
<dbReference type="AlphaFoldDB" id="A0A6C0KS58"/>
<reference evidence="1" key="1">
    <citation type="journal article" date="2020" name="Nature">
        <title>Giant virus diversity and host interactions through global metagenomics.</title>
        <authorList>
            <person name="Schulz F."/>
            <person name="Roux S."/>
            <person name="Paez-Espino D."/>
            <person name="Jungbluth S."/>
            <person name="Walsh D.A."/>
            <person name="Denef V.J."/>
            <person name="McMahon K.D."/>
            <person name="Konstantinidis K.T."/>
            <person name="Eloe-Fadrosh E.A."/>
            <person name="Kyrpides N.C."/>
            <person name="Woyke T."/>
        </authorList>
    </citation>
    <scope>NUCLEOTIDE SEQUENCE</scope>
    <source>
        <strain evidence="1">GVMAG-S-3300013014-136</strain>
    </source>
</reference>
<dbReference type="EMBL" id="MN740961">
    <property type="protein sequence ID" value="QHU20031.1"/>
    <property type="molecule type" value="Genomic_DNA"/>
</dbReference>